<dbReference type="Proteomes" id="UP000287188">
    <property type="component" value="Unassembled WGS sequence"/>
</dbReference>
<organism evidence="1 2">
    <name type="scientific">Dictyobacter kobayashii</name>
    <dbReference type="NCBI Taxonomy" id="2014872"/>
    <lineage>
        <taxon>Bacteria</taxon>
        <taxon>Bacillati</taxon>
        <taxon>Chloroflexota</taxon>
        <taxon>Ktedonobacteria</taxon>
        <taxon>Ktedonobacterales</taxon>
        <taxon>Dictyobacteraceae</taxon>
        <taxon>Dictyobacter</taxon>
    </lineage>
</organism>
<evidence type="ECO:0000313" key="1">
    <source>
        <dbReference type="EMBL" id="GCE21873.1"/>
    </source>
</evidence>
<sequence length="127" mass="14021">MSLVSPKPEPTVLLVSRPIDPYKPALPPFEKRITDAAAVQRLYDTSMALPGISPFASYNCGSDNGEVYKLTFLNGTTIIKTMELQVSGCEWLLIDTDNLFHPQDVRQPLLGKTDFFALFSRTTGIAV</sequence>
<comment type="caution">
    <text evidence="1">The sequence shown here is derived from an EMBL/GenBank/DDBJ whole genome shotgun (WGS) entry which is preliminary data.</text>
</comment>
<dbReference type="EMBL" id="BIFS01000001">
    <property type="protein sequence ID" value="GCE21873.1"/>
    <property type="molecule type" value="Genomic_DNA"/>
</dbReference>
<accession>A0A402AS47</accession>
<protein>
    <submittedName>
        <fullName evidence="1">Uncharacterized protein</fullName>
    </submittedName>
</protein>
<gene>
    <name evidence="1" type="ORF">KDK_56730</name>
</gene>
<dbReference type="AlphaFoldDB" id="A0A402AS47"/>
<proteinExistence type="predicted"/>
<evidence type="ECO:0000313" key="2">
    <source>
        <dbReference type="Proteomes" id="UP000287188"/>
    </source>
</evidence>
<name>A0A402AS47_9CHLR</name>
<reference evidence="2" key="1">
    <citation type="submission" date="2018-12" db="EMBL/GenBank/DDBJ databases">
        <title>Tengunoibacter tsumagoiensis gen. nov., sp. nov., Dictyobacter kobayashii sp. nov., D. alpinus sp. nov., and D. joshuensis sp. nov. and description of Dictyobacteraceae fam. nov. within the order Ktedonobacterales isolated from Tengu-no-mugimeshi.</title>
        <authorList>
            <person name="Wang C.M."/>
            <person name="Zheng Y."/>
            <person name="Sakai Y."/>
            <person name="Toyoda A."/>
            <person name="Minakuchi Y."/>
            <person name="Abe K."/>
            <person name="Yokota A."/>
            <person name="Yabe S."/>
        </authorList>
    </citation>
    <scope>NUCLEOTIDE SEQUENCE [LARGE SCALE GENOMIC DNA]</scope>
    <source>
        <strain evidence="2">Uno11</strain>
    </source>
</reference>
<keyword evidence="2" id="KW-1185">Reference proteome</keyword>